<evidence type="ECO:0000259" key="1">
    <source>
        <dbReference type="Pfam" id="PF13392"/>
    </source>
</evidence>
<proteinExistence type="predicted"/>
<accession>A0A0A3IWY7</accession>
<sequence length="222" mass="26503">MESSNPYRITHLNGKEYIEFSTVGKYKLEVIVDKSSWENYLHKFRWTITFPSNRKYASVKTSVNKHSVRLHRMIIENEYSELDYWGNTVDHINNNPLDNRLENLRIYNSKLNSTNILSKNIEQDLHLIFPQKSIVNGVERIYGYKVHKNVFDLTIYKNFETLEAAKKYRNEVVIPLVNEKIEEMKKKTRDIEFERGLRDKLNNNELEEVLAILNKYNILYHS</sequence>
<dbReference type="EMBL" id="JPVP01000047">
    <property type="protein sequence ID" value="KGR87413.1"/>
    <property type="molecule type" value="Genomic_DNA"/>
</dbReference>
<comment type="caution">
    <text evidence="2">The sequence shown here is derived from an EMBL/GenBank/DDBJ whole genome shotgun (WGS) entry which is preliminary data.</text>
</comment>
<feature type="domain" description="HNH nuclease" evidence="1">
    <location>
        <begin position="69"/>
        <end position="108"/>
    </location>
</feature>
<dbReference type="SUPFAM" id="SSF54060">
    <property type="entry name" value="His-Me finger endonucleases"/>
    <property type="match status" value="1"/>
</dbReference>
<dbReference type="RefSeq" id="WP_036151359.1">
    <property type="nucleotide sequence ID" value="NZ_AVCX01000016.1"/>
</dbReference>
<dbReference type="Proteomes" id="UP000030437">
    <property type="component" value="Unassembled WGS sequence"/>
</dbReference>
<protein>
    <recommendedName>
        <fullName evidence="1">HNH nuclease domain-containing protein</fullName>
    </recommendedName>
</protein>
<dbReference type="Pfam" id="PF13392">
    <property type="entry name" value="HNH_3"/>
    <property type="match status" value="1"/>
</dbReference>
<dbReference type="Gene3D" id="3.90.75.20">
    <property type="match status" value="1"/>
</dbReference>
<name>A0A0A3IWY7_9BACI</name>
<reference evidence="2 3" key="1">
    <citation type="submission" date="2014-02" db="EMBL/GenBank/DDBJ databases">
        <title>Draft genome sequence of Lysinibacillus odysseyi NBRC 100172.</title>
        <authorList>
            <person name="Zhang F."/>
            <person name="Wang G."/>
            <person name="Zhang L."/>
        </authorList>
    </citation>
    <scope>NUCLEOTIDE SEQUENCE [LARGE SCALE GENOMIC DNA]</scope>
    <source>
        <strain evidence="2 3">NBRC 100172</strain>
    </source>
</reference>
<gene>
    <name evidence="2" type="ORF">CD32_03710</name>
</gene>
<evidence type="ECO:0000313" key="2">
    <source>
        <dbReference type="EMBL" id="KGR87413.1"/>
    </source>
</evidence>
<dbReference type="InterPro" id="IPR044925">
    <property type="entry name" value="His-Me_finger_sf"/>
</dbReference>
<evidence type="ECO:0000313" key="3">
    <source>
        <dbReference type="Proteomes" id="UP000030437"/>
    </source>
</evidence>
<organism evidence="2 3">
    <name type="scientific">Lysinibacillus odysseyi 34hs-1 = NBRC 100172</name>
    <dbReference type="NCBI Taxonomy" id="1220589"/>
    <lineage>
        <taxon>Bacteria</taxon>
        <taxon>Bacillati</taxon>
        <taxon>Bacillota</taxon>
        <taxon>Bacilli</taxon>
        <taxon>Bacillales</taxon>
        <taxon>Bacillaceae</taxon>
        <taxon>Lysinibacillus</taxon>
    </lineage>
</organism>
<dbReference type="AlphaFoldDB" id="A0A0A3IWY7"/>
<keyword evidence="3" id="KW-1185">Reference proteome</keyword>
<dbReference type="InterPro" id="IPR003615">
    <property type="entry name" value="HNH_nuc"/>
</dbReference>